<dbReference type="GO" id="GO:0045747">
    <property type="term" value="P:positive regulation of Notch signaling pathway"/>
    <property type="evidence" value="ECO:0007669"/>
    <property type="project" value="TreeGrafter"/>
</dbReference>
<evidence type="ECO:0000313" key="4">
    <source>
        <dbReference type="EMBL" id="KAJ1351018.1"/>
    </source>
</evidence>
<gene>
    <name evidence="4" type="ORF">KIN20_006951</name>
</gene>
<name>A0AAD5M716_PARTN</name>
<evidence type="ECO:0000256" key="2">
    <source>
        <dbReference type="SAM" id="MobiDB-lite"/>
    </source>
</evidence>
<feature type="chain" id="PRO_5042252487" evidence="3">
    <location>
        <begin position="22"/>
        <end position="661"/>
    </location>
</feature>
<keyword evidence="3" id="KW-0732">Signal</keyword>
<comment type="caution">
    <text evidence="4">The sequence shown here is derived from an EMBL/GenBank/DDBJ whole genome shotgun (WGS) entry which is preliminary data.</text>
</comment>
<evidence type="ECO:0000313" key="5">
    <source>
        <dbReference type="Proteomes" id="UP001196413"/>
    </source>
</evidence>
<feature type="compositionally biased region" description="Basic residues" evidence="2">
    <location>
        <begin position="472"/>
        <end position="491"/>
    </location>
</feature>
<keyword evidence="1" id="KW-0175">Coiled coil</keyword>
<sequence>MICGFRTIFLVLLIGNSAIYASDIVARACAGKADSSFCRTNANLGVAHRVILRDRLKQMKERIDEDLMETRYSDAFLTNKERILLTQIAKAVERFKREPVSATENVPMTEEIEKEEKDIQKAGKEEKEVEDPFADIEDSLMTEGAAKEGKLVEMNPHNDADLRETGDESGFINLDEEEFNLKSHAKSGQPKKKVQIAVDGETKSRVRKPLLNADVAKKEGDEIVDSAIPLGEYADYCDKYEEHYSYYCVGDVNGSGQQKEILSKFCPTYKKVCPNKPNTSTISLTAWPKKPSSIGSIFHAIENPDKASTMKKKLTKQELKKKREEARIMKLKKRFPCKPTCDHRLFPHCTDECKCDYIYPIVQKFCNPPPLPLFLNTCRMWYNGCPKYERYHYASQYIYSKAEKGKTVPGLATNTNEFGLSTMPKTPRGEEAGSGGVPTWKKSHLDDLQPLLPIVHSSNTLAVSSPLPPFSTKRRRSRKIYNKKSRDRRRAPHLINRREIFQKLRAINSLTSDPTNIYREPASIISRFMRDDISPSYDGRPRAYQVKPFPIIPSDSALGAGDIKKFYGLTDSSGVLHRPQSRSPFTKPGLWEPNPDNPHNRDHSNKFYYNPRSVSADWLNGQLAWGAHWAVPAAGVGGTDGFSTVHFPTIGTFLNIPDDYD</sequence>
<dbReference type="EMBL" id="JAHQIW010000985">
    <property type="protein sequence ID" value="KAJ1351018.1"/>
    <property type="molecule type" value="Genomic_DNA"/>
</dbReference>
<organism evidence="4 5">
    <name type="scientific">Parelaphostrongylus tenuis</name>
    <name type="common">Meningeal worm</name>
    <dbReference type="NCBI Taxonomy" id="148309"/>
    <lineage>
        <taxon>Eukaryota</taxon>
        <taxon>Metazoa</taxon>
        <taxon>Ecdysozoa</taxon>
        <taxon>Nematoda</taxon>
        <taxon>Chromadorea</taxon>
        <taxon>Rhabditida</taxon>
        <taxon>Rhabditina</taxon>
        <taxon>Rhabditomorpha</taxon>
        <taxon>Strongyloidea</taxon>
        <taxon>Metastrongylidae</taxon>
        <taxon>Parelaphostrongylus</taxon>
    </lineage>
</organism>
<evidence type="ECO:0000256" key="1">
    <source>
        <dbReference type="SAM" id="Coils"/>
    </source>
</evidence>
<evidence type="ECO:0000256" key="3">
    <source>
        <dbReference type="SAM" id="SignalP"/>
    </source>
</evidence>
<feature type="region of interest" description="Disordered" evidence="2">
    <location>
        <begin position="465"/>
        <end position="491"/>
    </location>
</feature>
<reference evidence="4" key="1">
    <citation type="submission" date="2021-06" db="EMBL/GenBank/DDBJ databases">
        <title>Parelaphostrongylus tenuis whole genome reference sequence.</title>
        <authorList>
            <person name="Garwood T.J."/>
            <person name="Larsen P.A."/>
            <person name="Fountain-Jones N.M."/>
            <person name="Garbe J.R."/>
            <person name="Macchietto M.G."/>
            <person name="Kania S.A."/>
            <person name="Gerhold R.W."/>
            <person name="Richards J.E."/>
            <person name="Wolf T.M."/>
        </authorList>
    </citation>
    <scope>NUCLEOTIDE SEQUENCE</scope>
    <source>
        <strain evidence="4">MNPRO001-30</strain>
        <tissue evidence="4">Meninges</tissue>
    </source>
</reference>
<feature type="region of interest" description="Disordered" evidence="2">
    <location>
        <begin position="415"/>
        <end position="438"/>
    </location>
</feature>
<protein>
    <submittedName>
        <fullName evidence="4">Uncharacterized protein</fullName>
    </submittedName>
</protein>
<accession>A0AAD5M716</accession>
<keyword evidence="5" id="KW-1185">Reference proteome</keyword>
<dbReference type="GO" id="GO:0005112">
    <property type="term" value="F:Notch binding"/>
    <property type="evidence" value="ECO:0007669"/>
    <property type="project" value="TreeGrafter"/>
</dbReference>
<proteinExistence type="predicted"/>
<feature type="coiled-coil region" evidence="1">
    <location>
        <begin position="307"/>
        <end position="334"/>
    </location>
</feature>
<dbReference type="GO" id="GO:0005615">
    <property type="term" value="C:extracellular space"/>
    <property type="evidence" value="ECO:0007669"/>
    <property type="project" value="TreeGrafter"/>
</dbReference>
<dbReference type="AlphaFoldDB" id="A0AAD5M716"/>
<dbReference type="PANTHER" id="PTHR35015">
    <property type="entry name" value="PROTEIN CBR-OSM-7-RELATED"/>
    <property type="match status" value="1"/>
</dbReference>
<feature type="signal peptide" evidence="3">
    <location>
        <begin position="1"/>
        <end position="21"/>
    </location>
</feature>
<dbReference type="PANTHER" id="PTHR35015:SF2">
    <property type="entry name" value="DELTA AND OSM-11 HOMOLOG PROTEIN 1"/>
    <property type="match status" value="1"/>
</dbReference>
<feature type="region of interest" description="Disordered" evidence="2">
    <location>
        <begin position="577"/>
        <end position="598"/>
    </location>
</feature>
<dbReference type="Proteomes" id="UP001196413">
    <property type="component" value="Unassembled WGS sequence"/>
</dbReference>
<dbReference type="InterPro" id="IPR053124">
    <property type="entry name" value="Notch_signaling_modulators"/>
</dbReference>